<dbReference type="Proteomes" id="UP000233837">
    <property type="component" value="Unassembled WGS sequence"/>
</dbReference>
<dbReference type="AlphaFoldDB" id="A0A2I0W4M6"/>
<gene>
    <name evidence="2" type="ORF">MA16_Dca008719</name>
</gene>
<evidence type="ECO:0000256" key="1">
    <source>
        <dbReference type="SAM" id="MobiDB-lite"/>
    </source>
</evidence>
<keyword evidence="3" id="KW-1185">Reference proteome</keyword>
<organism evidence="2 3">
    <name type="scientific">Dendrobium catenatum</name>
    <dbReference type="NCBI Taxonomy" id="906689"/>
    <lineage>
        <taxon>Eukaryota</taxon>
        <taxon>Viridiplantae</taxon>
        <taxon>Streptophyta</taxon>
        <taxon>Embryophyta</taxon>
        <taxon>Tracheophyta</taxon>
        <taxon>Spermatophyta</taxon>
        <taxon>Magnoliopsida</taxon>
        <taxon>Liliopsida</taxon>
        <taxon>Asparagales</taxon>
        <taxon>Orchidaceae</taxon>
        <taxon>Epidendroideae</taxon>
        <taxon>Malaxideae</taxon>
        <taxon>Dendrobiinae</taxon>
        <taxon>Dendrobium</taxon>
    </lineage>
</organism>
<evidence type="ECO:0000313" key="2">
    <source>
        <dbReference type="EMBL" id="PKU70602.1"/>
    </source>
</evidence>
<reference evidence="2 3" key="2">
    <citation type="journal article" date="2017" name="Nature">
        <title>The Apostasia genome and the evolution of orchids.</title>
        <authorList>
            <person name="Zhang G.Q."/>
            <person name="Liu K.W."/>
            <person name="Li Z."/>
            <person name="Lohaus R."/>
            <person name="Hsiao Y.Y."/>
            <person name="Niu S.C."/>
            <person name="Wang J.Y."/>
            <person name="Lin Y.C."/>
            <person name="Xu Q."/>
            <person name="Chen L.J."/>
            <person name="Yoshida K."/>
            <person name="Fujiwara S."/>
            <person name="Wang Z.W."/>
            <person name="Zhang Y.Q."/>
            <person name="Mitsuda N."/>
            <person name="Wang M."/>
            <person name="Liu G.H."/>
            <person name="Pecoraro L."/>
            <person name="Huang H.X."/>
            <person name="Xiao X.J."/>
            <person name="Lin M."/>
            <person name="Wu X.Y."/>
            <person name="Wu W.L."/>
            <person name="Chen Y.Y."/>
            <person name="Chang S.B."/>
            <person name="Sakamoto S."/>
            <person name="Ohme-Takagi M."/>
            <person name="Yagi M."/>
            <person name="Zeng S.J."/>
            <person name="Shen C.Y."/>
            <person name="Yeh C.M."/>
            <person name="Luo Y.B."/>
            <person name="Tsai W.C."/>
            <person name="Van de Peer Y."/>
            <person name="Liu Z.J."/>
        </authorList>
    </citation>
    <scope>NUCLEOTIDE SEQUENCE [LARGE SCALE GENOMIC DNA]</scope>
    <source>
        <tissue evidence="2">The whole plant</tissue>
    </source>
</reference>
<evidence type="ECO:0000313" key="3">
    <source>
        <dbReference type="Proteomes" id="UP000233837"/>
    </source>
</evidence>
<reference evidence="2 3" key="1">
    <citation type="journal article" date="2016" name="Sci. Rep.">
        <title>The Dendrobium catenatum Lindl. genome sequence provides insights into polysaccharide synthase, floral development and adaptive evolution.</title>
        <authorList>
            <person name="Zhang G.Q."/>
            <person name="Xu Q."/>
            <person name="Bian C."/>
            <person name="Tsai W.C."/>
            <person name="Yeh C.M."/>
            <person name="Liu K.W."/>
            <person name="Yoshida K."/>
            <person name="Zhang L.S."/>
            <person name="Chang S.B."/>
            <person name="Chen F."/>
            <person name="Shi Y."/>
            <person name="Su Y.Y."/>
            <person name="Zhang Y.Q."/>
            <person name="Chen L.J."/>
            <person name="Yin Y."/>
            <person name="Lin M."/>
            <person name="Huang H."/>
            <person name="Deng H."/>
            <person name="Wang Z.W."/>
            <person name="Zhu S.L."/>
            <person name="Zhao X."/>
            <person name="Deng C."/>
            <person name="Niu S.C."/>
            <person name="Huang J."/>
            <person name="Wang M."/>
            <person name="Liu G.H."/>
            <person name="Yang H.J."/>
            <person name="Xiao X.J."/>
            <person name="Hsiao Y.Y."/>
            <person name="Wu W.L."/>
            <person name="Chen Y.Y."/>
            <person name="Mitsuda N."/>
            <person name="Ohme-Takagi M."/>
            <person name="Luo Y.B."/>
            <person name="Van de Peer Y."/>
            <person name="Liu Z.J."/>
        </authorList>
    </citation>
    <scope>NUCLEOTIDE SEQUENCE [LARGE SCALE GENOMIC DNA]</scope>
    <source>
        <tissue evidence="2">The whole plant</tissue>
    </source>
</reference>
<feature type="compositionally biased region" description="Basic and acidic residues" evidence="1">
    <location>
        <begin position="111"/>
        <end position="125"/>
    </location>
</feature>
<sequence length="125" mass="14395">MSNERCMIVGFNIGRPLDHSLFAPDLMPIYGPCHSRKSINRALISHKRGPKQEREEEKRRKEFLLDSRRTTAESRRTTAGPPQESRRTTAGPPQEPRRTTTKPRRTTTLRPDVHPRRPAKDPTSC</sequence>
<accession>A0A2I0W4M6</accession>
<dbReference type="EMBL" id="KZ502926">
    <property type="protein sequence ID" value="PKU70602.1"/>
    <property type="molecule type" value="Genomic_DNA"/>
</dbReference>
<feature type="region of interest" description="Disordered" evidence="1">
    <location>
        <begin position="44"/>
        <end position="125"/>
    </location>
</feature>
<name>A0A2I0W4M6_9ASPA</name>
<proteinExistence type="predicted"/>
<feature type="compositionally biased region" description="Basic and acidic residues" evidence="1">
    <location>
        <begin position="50"/>
        <end position="76"/>
    </location>
</feature>
<protein>
    <submittedName>
        <fullName evidence="2">Uncharacterized protein</fullName>
    </submittedName>
</protein>